<dbReference type="InterPro" id="IPR046815">
    <property type="entry name" value="P2RX7_C"/>
</dbReference>
<dbReference type="EMBL" id="JAACNH010000005">
    <property type="protein sequence ID" value="KAG8443382.1"/>
    <property type="molecule type" value="Genomic_DNA"/>
</dbReference>
<evidence type="ECO:0000256" key="1">
    <source>
        <dbReference type="SAM" id="MobiDB-lite"/>
    </source>
</evidence>
<proteinExistence type="predicted"/>
<evidence type="ECO:0000313" key="4">
    <source>
        <dbReference type="Proteomes" id="UP000812440"/>
    </source>
</evidence>
<dbReference type="AlphaFoldDB" id="A0A8T2JGE3"/>
<reference evidence="3" key="1">
    <citation type="thesis" date="2020" institute="ProQuest LLC" country="789 East Eisenhower Parkway, Ann Arbor, MI, USA">
        <title>Comparative Genomics and Chromosome Evolution.</title>
        <authorList>
            <person name="Mudd A.B."/>
        </authorList>
    </citation>
    <scope>NUCLEOTIDE SEQUENCE</scope>
    <source>
        <strain evidence="3">Female2</strain>
        <tissue evidence="3">Blood</tissue>
    </source>
</reference>
<dbReference type="Proteomes" id="UP000812440">
    <property type="component" value="Chromosome 6"/>
</dbReference>
<feature type="domain" description="P2X purinoreceptor 7 intracellular" evidence="2">
    <location>
        <begin position="52"/>
        <end position="212"/>
    </location>
</feature>
<organism evidence="3 4">
    <name type="scientific">Hymenochirus boettgeri</name>
    <name type="common">Congo dwarf clawed frog</name>
    <dbReference type="NCBI Taxonomy" id="247094"/>
    <lineage>
        <taxon>Eukaryota</taxon>
        <taxon>Metazoa</taxon>
        <taxon>Chordata</taxon>
        <taxon>Craniata</taxon>
        <taxon>Vertebrata</taxon>
        <taxon>Euteleostomi</taxon>
        <taxon>Amphibia</taxon>
        <taxon>Batrachia</taxon>
        <taxon>Anura</taxon>
        <taxon>Pipoidea</taxon>
        <taxon>Pipidae</taxon>
        <taxon>Pipinae</taxon>
        <taxon>Hymenochirus</taxon>
    </lineage>
</organism>
<comment type="caution">
    <text evidence="3">The sequence shown here is derived from an EMBL/GenBank/DDBJ whole genome shotgun (WGS) entry which is preliminary data.</text>
</comment>
<evidence type="ECO:0000313" key="3">
    <source>
        <dbReference type="EMBL" id="KAG8443382.1"/>
    </source>
</evidence>
<dbReference type="PANTHER" id="PTHR36981">
    <property type="entry name" value="ZGC:195170"/>
    <property type="match status" value="1"/>
</dbReference>
<dbReference type="OrthoDB" id="9907364at2759"/>
<feature type="region of interest" description="Disordered" evidence="1">
    <location>
        <begin position="1"/>
        <end position="68"/>
    </location>
</feature>
<evidence type="ECO:0000259" key="2">
    <source>
        <dbReference type="Pfam" id="PF20478"/>
    </source>
</evidence>
<gene>
    <name evidence="3" type="ORF">GDO86_011976</name>
</gene>
<dbReference type="PANTHER" id="PTHR36981:SF11">
    <property type="entry name" value="P2X PURINOCEPTOR 7-LIKE"/>
    <property type="match status" value="1"/>
</dbReference>
<keyword evidence="4" id="KW-1185">Reference proteome</keyword>
<accession>A0A8T2JGE3</accession>
<name>A0A8T2JGE3_9PIPI</name>
<protein>
    <recommendedName>
        <fullName evidence="2">P2X purinoreceptor 7 intracellular domain-containing protein</fullName>
    </recommendedName>
</protein>
<dbReference type="Pfam" id="PF20478">
    <property type="entry name" value="P2RX7_C"/>
    <property type="match status" value="1"/>
</dbReference>
<feature type="compositionally biased region" description="Basic and acidic residues" evidence="1">
    <location>
        <begin position="59"/>
        <end position="68"/>
    </location>
</feature>
<sequence length="228" mass="26702">MVSQIKVENEEQTEDTNSNGGSFAEMATHSQAKIQSPERDRKEMRRKFSQGLRKAMGPVEHEPCFQDDPRYTEEELKAKEEQDDVERLDNTLWCRCDYCIPLPSTEESVCCREIPRLKEHFNREITCITQIQDIHNTCLDAKLLDYMVRYRGKVTKDKYTKQYPQIMRKAAYRAFILWIHKFFPLKHCTPIPACIVSLVRKQFPYPPNRMLGLTGLMDYPAIDMALDG</sequence>